<dbReference type="EMBL" id="CP137309">
    <property type="protein sequence ID" value="WQF83947.1"/>
    <property type="molecule type" value="Genomic_DNA"/>
</dbReference>
<evidence type="ECO:0000313" key="2">
    <source>
        <dbReference type="Proteomes" id="UP001322277"/>
    </source>
</evidence>
<reference evidence="2" key="1">
    <citation type="journal article" date="2023" name="bioRxiv">
        <title>Complete genome of the Medicago anthracnose fungus, Colletotrichum destructivum, reveals a mini-chromosome-like region within a core chromosome.</title>
        <authorList>
            <person name="Lapalu N."/>
            <person name="Simon A."/>
            <person name="Lu A."/>
            <person name="Plaumann P.-L."/>
            <person name="Amselem J."/>
            <person name="Pigne S."/>
            <person name="Auger A."/>
            <person name="Koch C."/>
            <person name="Dallery J.-F."/>
            <person name="O'Connell R.J."/>
        </authorList>
    </citation>
    <scope>NUCLEOTIDE SEQUENCE [LARGE SCALE GENOMIC DNA]</scope>
    <source>
        <strain evidence="2">CBS 520.97</strain>
    </source>
</reference>
<dbReference type="KEGG" id="cdet:87945464"/>
<protein>
    <submittedName>
        <fullName evidence="1">Uncharacterized protein</fullName>
    </submittedName>
</protein>
<accession>A0AAX4IL82</accession>
<sequence>MAASTNYAPQILPTEKLRDLRYDAKIRYCHNHVLDLSVCDASLEDFIEDYIEDYYRLQANSTRSSVSLTSDSSTMKPASKPRRFLQRITRKKF</sequence>
<dbReference type="Proteomes" id="UP001322277">
    <property type="component" value="Chromosome 5"/>
</dbReference>
<evidence type="ECO:0000313" key="1">
    <source>
        <dbReference type="EMBL" id="WQF83947.1"/>
    </source>
</evidence>
<organism evidence="1 2">
    <name type="scientific">Colletotrichum destructivum</name>
    <dbReference type="NCBI Taxonomy" id="34406"/>
    <lineage>
        <taxon>Eukaryota</taxon>
        <taxon>Fungi</taxon>
        <taxon>Dikarya</taxon>
        <taxon>Ascomycota</taxon>
        <taxon>Pezizomycotina</taxon>
        <taxon>Sordariomycetes</taxon>
        <taxon>Hypocreomycetidae</taxon>
        <taxon>Glomerellales</taxon>
        <taxon>Glomerellaceae</taxon>
        <taxon>Colletotrichum</taxon>
        <taxon>Colletotrichum destructivum species complex</taxon>
    </lineage>
</organism>
<dbReference type="GeneID" id="87945464"/>
<dbReference type="RefSeq" id="XP_062781171.1">
    <property type="nucleotide sequence ID" value="XM_062925120.1"/>
</dbReference>
<keyword evidence="2" id="KW-1185">Reference proteome</keyword>
<dbReference type="AlphaFoldDB" id="A0AAX4IL82"/>
<proteinExistence type="predicted"/>
<name>A0AAX4IL82_9PEZI</name>
<gene>
    <name evidence="1" type="ORF">CDEST_08961</name>
</gene>